<accession>A0A4R2T990</accession>
<comment type="caution">
    <text evidence="5">The sequence shown here is derived from an EMBL/GenBank/DDBJ whole genome shotgun (WGS) entry which is preliminary data.</text>
</comment>
<evidence type="ECO:0000313" key="6">
    <source>
        <dbReference type="Proteomes" id="UP000295504"/>
    </source>
</evidence>
<dbReference type="Proteomes" id="UP000295504">
    <property type="component" value="Unassembled WGS sequence"/>
</dbReference>
<dbReference type="InterPro" id="IPR035938">
    <property type="entry name" value="Hemerythrin-like_sf"/>
</dbReference>
<evidence type="ECO:0000256" key="3">
    <source>
        <dbReference type="ARBA" id="ARBA00023004"/>
    </source>
</evidence>
<organism evidence="5 6">
    <name type="scientific">Serpentinicella alkaliphila</name>
    <dbReference type="NCBI Taxonomy" id="1734049"/>
    <lineage>
        <taxon>Bacteria</taxon>
        <taxon>Bacillati</taxon>
        <taxon>Bacillota</taxon>
        <taxon>Clostridia</taxon>
        <taxon>Peptostreptococcales</taxon>
        <taxon>Natronincolaceae</taxon>
        <taxon>Serpentinicella</taxon>
    </lineage>
</organism>
<dbReference type="CDD" id="cd12107">
    <property type="entry name" value="Hemerythrin"/>
    <property type="match status" value="1"/>
</dbReference>
<dbReference type="InterPro" id="IPR012827">
    <property type="entry name" value="Hemerythrin_metal-bd"/>
</dbReference>
<comment type="similarity">
    <text evidence="1">Belongs to the hemerythrin family.</text>
</comment>
<evidence type="ECO:0000256" key="1">
    <source>
        <dbReference type="ARBA" id="ARBA00010587"/>
    </source>
</evidence>
<dbReference type="RefSeq" id="WP_132849431.1">
    <property type="nucleotide sequence ID" value="NZ_CP058648.1"/>
</dbReference>
<dbReference type="SUPFAM" id="SSF47188">
    <property type="entry name" value="Hemerythrin-like"/>
    <property type="match status" value="1"/>
</dbReference>
<proteinExistence type="inferred from homology"/>
<dbReference type="GO" id="GO:0046872">
    <property type="term" value="F:metal ion binding"/>
    <property type="evidence" value="ECO:0007669"/>
    <property type="project" value="UniProtKB-KW"/>
</dbReference>
<dbReference type="Pfam" id="PF01814">
    <property type="entry name" value="Hemerythrin"/>
    <property type="match status" value="1"/>
</dbReference>
<dbReference type="PROSITE" id="PS00550">
    <property type="entry name" value="HEMERYTHRINS"/>
    <property type="match status" value="1"/>
</dbReference>
<dbReference type="OrthoDB" id="9797092at2"/>
<keyword evidence="6" id="KW-1185">Reference proteome</keyword>
<dbReference type="EMBL" id="SLYC01000043">
    <property type="protein sequence ID" value="TCP98361.1"/>
    <property type="molecule type" value="Genomic_DNA"/>
</dbReference>
<dbReference type="NCBIfam" id="NF033749">
    <property type="entry name" value="bact_hemeryth"/>
    <property type="match status" value="1"/>
</dbReference>
<keyword evidence="2" id="KW-0479">Metal-binding</keyword>
<reference evidence="5 6" key="1">
    <citation type="submission" date="2019-03" db="EMBL/GenBank/DDBJ databases">
        <title>Genomic Encyclopedia of Type Strains, Phase IV (KMG-IV): sequencing the most valuable type-strain genomes for metagenomic binning, comparative biology and taxonomic classification.</title>
        <authorList>
            <person name="Goeker M."/>
        </authorList>
    </citation>
    <scope>NUCLEOTIDE SEQUENCE [LARGE SCALE GENOMIC DNA]</scope>
    <source>
        <strain evidence="5 6">DSM 100013</strain>
    </source>
</reference>
<name>A0A4R2T990_9FIRM</name>
<dbReference type="PANTHER" id="PTHR37164:SF1">
    <property type="entry name" value="BACTERIOHEMERYTHRIN"/>
    <property type="match status" value="1"/>
</dbReference>
<dbReference type="NCBIfam" id="TIGR02481">
    <property type="entry name" value="hemeryth_dom"/>
    <property type="match status" value="1"/>
</dbReference>
<gene>
    <name evidence="5" type="ORF">EDD79_104317</name>
</gene>
<sequence>MFTWKDSFSSKINEFDNQHKRLFDLGNHLYSLVRNQSNDDNYDEIMQTLQDLQEYTIYHFQSEEKLMEQFKYPKLLSHKIEHETFIRDLQGLLKKDVDDNQIKISLEIIQFIANWIENHILKSDSQYGEFLKSKGIE</sequence>
<dbReference type="Gene3D" id="1.20.120.50">
    <property type="entry name" value="Hemerythrin-like"/>
    <property type="match status" value="1"/>
</dbReference>
<dbReference type="InterPro" id="IPR050669">
    <property type="entry name" value="Hemerythrin"/>
</dbReference>
<protein>
    <submittedName>
        <fullName evidence="5">Hemerythrin</fullName>
    </submittedName>
</protein>
<evidence type="ECO:0000313" key="5">
    <source>
        <dbReference type="EMBL" id="TCP98361.1"/>
    </source>
</evidence>
<dbReference type="InterPro" id="IPR012312">
    <property type="entry name" value="Hemerythrin-like"/>
</dbReference>
<dbReference type="InterPro" id="IPR016131">
    <property type="entry name" value="Haemerythrin_Fe_BS"/>
</dbReference>
<dbReference type="AlphaFoldDB" id="A0A4R2T990"/>
<dbReference type="PANTHER" id="PTHR37164">
    <property type="entry name" value="BACTERIOHEMERYTHRIN"/>
    <property type="match status" value="1"/>
</dbReference>
<evidence type="ECO:0000256" key="2">
    <source>
        <dbReference type="ARBA" id="ARBA00022723"/>
    </source>
</evidence>
<keyword evidence="3" id="KW-0408">Iron</keyword>
<feature type="domain" description="Hemerythrin-like" evidence="4">
    <location>
        <begin position="12"/>
        <end position="128"/>
    </location>
</feature>
<evidence type="ECO:0000259" key="4">
    <source>
        <dbReference type="Pfam" id="PF01814"/>
    </source>
</evidence>